<proteinExistence type="predicted"/>
<protein>
    <submittedName>
        <fullName evidence="1">Uncharacterized protein</fullName>
    </submittedName>
</protein>
<accession>F5Y8C5</accession>
<name>F5Y8C5_LEAAZ</name>
<dbReference type="AlphaFoldDB" id="F5Y8C5"/>
<keyword evidence="2" id="KW-1185">Reference proteome</keyword>
<gene>
    <name evidence="1" type="ordered locus">TREAZ_0954</name>
</gene>
<dbReference type="eggNOG" id="ENOG503391B">
    <property type="taxonomic scope" value="Bacteria"/>
</dbReference>
<dbReference type="RefSeq" id="WP_015711028.1">
    <property type="nucleotide sequence ID" value="NC_015577.1"/>
</dbReference>
<dbReference type="InParanoid" id="F5Y8C5"/>
<dbReference type="OrthoDB" id="356906at2"/>
<dbReference type="Proteomes" id="UP000009222">
    <property type="component" value="Chromosome"/>
</dbReference>
<dbReference type="HOGENOM" id="CLU_052664_0_0_12"/>
<sequence length="316" mass="36099">MMELSEIEAQTVQGIEGFLNSRNPDEGALVRQRFGCLDNLAKAISGYPSVRESQMLRGVVRDEQKLLAALCSFGAASHLLHIPSRVVMARSFLVAKYQAFSLLHILVKETRDFEEPLKRIIFSVVFTLMTEEVYFSCLDDPGFSQEIKIRVADDLITLWDSGTDPRLVRHFPALEALWTARDSSPPAFGTMNGTSELLRITIDMEKDWQEFLIDQSTMDETRWALEEFLFGLSYEEISEVRSRLARFGIAAVNHDEVRTYLGSNPAYEPVSGSDSRAIYDFYVDRRDAANFRKRTSVPGPQRTLEEIYLKYRIARE</sequence>
<evidence type="ECO:0000313" key="2">
    <source>
        <dbReference type="Proteomes" id="UP000009222"/>
    </source>
</evidence>
<evidence type="ECO:0000313" key="1">
    <source>
        <dbReference type="EMBL" id="AEF81813.1"/>
    </source>
</evidence>
<organism evidence="1 2">
    <name type="scientific">Leadbettera azotonutricia (strain ATCC BAA-888 / DSM 13862 / ZAS-9)</name>
    <name type="common">Treponema azotonutricium</name>
    <dbReference type="NCBI Taxonomy" id="545695"/>
    <lineage>
        <taxon>Bacteria</taxon>
        <taxon>Pseudomonadati</taxon>
        <taxon>Spirochaetota</taxon>
        <taxon>Spirochaetia</taxon>
        <taxon>Spirochaetales</taxon>
        <taxon>Breznakiellaceae</taxon>
        <taxon>Leadbettera</taxon>
    </lineage>
</organism>
<reference evidence="2" key="1">
    <citation type="submission" date="2009-12" db="EMBL/GenBank/DDBJ databases">
        <title>Complete sequence of Treponema azotonutricium strain ZAS-9.</title>
        <authorList>
            <person name="Tetu S.G."/>
            <person name="Matson E."/>
            <person name="Ren Q."/>
            <person name="Seshadri R."/>
            <person name="Elbourne L."/>
            <person name="Hassan K.A."/>
            <person name="Durkin A."/>
            <person name="Radune D."/>
            <person name="Mohamoud Y."/>
            <person name="Shay R."/>
            <person name="Jin S."/>
            <person name="Zhang X."/>
            <person name="Lucey K."/>
            <person name="Ballor N.R."/>
            <person name="Ottesen E."/>
            <person name="Rosenthal R."/>
            <person name="Allen A."/>
            <person name="Leadbetter J.R."/>
            <person name="Paulsen I.T."/>
        </authorList>
    </citation>
    <scope>NUCLEOTIDE SEQUENCE [LARGE SCALE GENOMIC DNA]</scope>
    <source>
        <strain evidence="2">ATCC BAA-888 / DSM 13862 / ZAS-9</strain>
    </source>
</reference>
<reference evidence="1 2" key="2">
    <citation type="journal article" date="2011" name="ISME J.">
        <title>RNA-seq reveals cooperative metabolic interactions between two termite-gut spirochete species in co-culture.</title>
        <authorList>
            <person name="Rosenthal A.Z."/>
            <person name="Matson E.G."/>
            <person name="Eldar A."/>
            <person name="Leadbetter J.R."/>
        </authorList>
    </citation>
    <scope>NUCLEOTIDE SEQUENCE [LARGE SCALE GENOMIC DNA]</scope>
    <source>
        <strain evidence="2">ATCC BAA-888 / DSM 13862 / ZAS-9</strain>
    </source>
</reference>
<dbReference type="KEGG" id="taz:TREAZ_0954"/>
<dbReference type="EMBL" id="CP001841">
    <property type="protein sequence ID" value="AEF81813.1"/>
    <property type="molecule type" value="Genomic_DNA"/>
</dbReference>